<dbReference type="EMBL" id="JBGBZA010000002">
    <property type="protein sequence ID" value="MEY9317203.1"/>
    <property type="molecule type" value="Genomic_DNA"/>
</dbReference>
<accession>A0ABV4F186</accession>
<comment type="caution">
    <text evidence="1">The sequence shown here is derived from an EMBL/GenBank/DDBJ whole genome shotgun (WGS) entry which is preliminary data.</text>
</comment>
<dbReference type="RefSeq" id="WP_129965033.1">
    <property type="nucleotide sequence ID" value="NZ_CP126026.1"/>
</dbReference>
<proteinExistence type="predicted"/>
<gene>
    <name evidence="1" type="ORF">ABIF29_004002</name>
</gene>
<evidence type="ECO:0000313" key="2">
    <source>
        <dbReference type="Proteomes" id="UP001565471"/>
    </source>
</evidence>
<organism evidence="1 2">
    <name type="scientific">Bradyrhizobium elkanii</name>
    <dbReference type="NCBI Taxonomy" id="29448"/>
    <lineage>
        <taxon>Bacteria</taxon>
        <taxon>Pseudomonadati</taxon>
        <taxon>Pseudomonadota</taxon>
        <taxon>Alphaproteobacteria</taxon>
        <taxon>Hyphomicrobiales</taxon>
        <taxon>Nitrobacteraceae</taxon>
        <taxon>Bradyrhizobium</taxon>
    </lineage>
</organism>
<dbReference type="Proteomes" id="UP001565471">
    <property type="component" value="Unassembled WGS sequence"/>
</dbReference>
<sequence length="144" mass="15776">MNRSVWAIAALCFVAGALSMFILFEALGGSSISQSFRALESRNVKNAKATVSKSLFDPYSAQYEDVREINTDVGAMVCGLVNAKNRMGGYVGRKPFYYLALNGEAAVISNNSDAFVYKSFAQRCFPDRRFPRNSGDDAGWGTDK</sequence>
<name>A0ABV4F186_BRAEL</name>
<protein>
    <submittedName>
        <fullName evidence="1">Uncharacterized protein</fullName>
    </submittedName>
</protein>
<reference evidence="1 2" key="1">
    <citation type="submission" date="2024-07" db="EMBL/GenBank/DDBJ databases">
        <title>Genomic Encyclopedia of Type Strains, Phase V (KMG-V): Genome sequencing to study the core and pangenomes of soil and plant-associated prokaryotes.</title>
        <authorList>
            <person name="Whitman W."/>
        </authorList>
    </citation>
    <scope>NUCLEOTIDE SEQUENCE [LARGE SCALE GENOMIC DNA]</scope>
    <source>
        <strain evidence="1 2">USDA 415</strain>
    </source>
</reference>
<evidence type="ECO:0000313" key="1">
    <source>
        <dbReference type="EMBL" id="MEY9317203.1"/>
    </source>
</evidence>
<keyword evidence="2" id="KW-1185">Reference proteome</keyword>